<reference evidence="2 3" key="2">
    <citation type="submission" date="2019-09" db="EMBL/GenBank/DDBJ databases">
        <authorList>
            <person name="Mazur A."/>
        </authorList>
    </citation>
    <scope>NUCLEOTIDE SEQUENCE [LARGE SCALE GENOMIC DNA]</scope>
    <source>
        <strain evidence="2 3">3729k</strain>
    </source>
</reference>
<keyword evidence="2" id="KW-0808">Transferase</keyword>
<evidence type="ECO:0000313" key="3">
    <source>
        <dbReference type="Proteomes" id="UP000322165"/>
    </source>
</evidence>
<dbReference type="CDD" id="cd04301">
    <property type="entry name" value="NAT_SF"/>
    <property type="match status" value="1"/>
</dbReference>
<dbReference type="Gene3D" id="3.40.630.30">
    <property type="match status" value="1"/>
</dbReference>
<dbReference type="AlphaFoldDB" id="A0A5B2Z8W4"/>
<dbReference type="Pfam" id="PF08445">
    <property type="entry name" value="FR47"/>
    <property type="match status" value="1"/>
</dbReference>
<dbReference type="GO" id="GO:0016747">
    <property type="term" value="F:acyltransferase activity, transferring groups other than amino-acyl groups"/>
    <property type="evidence" value="ECO:0007669"/>
    <property type="project" value="InterPro"/>
</dbReference>
<dbReference type="EMBL" id="VUOD01000013">
    <property type="protein sequence ID" value="KAA2283963.1"/>
    <property type="molecule type" value="Genomic_DNA"/>
</dbReference>
<dbReference type="InterPro" id="IPR000182">
    <property type="entry name" value="GNAT_dom"/>
</dbReference>
<gene>
    <name evidence="2" type="ORF">F0415_11705</name>
</gene>
<comment type="caution">
    <text evidence="2">The sequence shown here is derived from an EMBL/GenBank/DDBJ whole genome shotgun (WGS) entry which is preliminary data.</text>
</comment>
<evidence type="ECO:0000259" key="1">
    <source>
        <dbReference type="PROSITE" id="PS51186"/>
    </source>
</evidence>
<feature type="domain" description="N-acetyltransferase" evidence="1">
    <location>
        <begin position="96"/>
        <end position="229"/>
    </location>
</feature>
<name>A0A5B2Z8W4_9GAMM</name>
<proteinExistence type="predicted"/>
<dbReference type="PROSITE" id="PS51186">
    <property type="entry name" value="GNAT"/>
    <property type="match status" value="1"/>
</dbReference>
<dbReference type="Proteomes" id="UP000322165">
    <property type="component" value="Unassembled WGS sequence"/>
</dbReference>
<dbReference type="RefSeq" id="WP_149861410.1">
    <property type="nucleotide sequence ID" value="NZ_VUOD01000013.1"/>
</dbReference>
<reference evidence="2 3" key="1">
    <citation type="submission" date="2019-09" db="EMBL/GenBank/DDBJ databases">
        <title>Arenimonas chukotkensis sp. nov., a bacterium isolated from Chukotka hot spring, Arctic region, Russia.</title>
        <authorList>
            <person name="Zayulina K.S."/>
            <person name="Prokofeva M.I."/>
            <person name="Elcheninov A.G."/>
            <person name="Novikov A."/>
            <person name="Kochetkova T.V."/>
            <person name="Kublanov I.V."/>
        </authorList>
    </citation>
    <scope>NUCLEOTIDE SEQUENCE [LARGE SCALE GENOMIC DNA]</scope>
    <source>
        <strain evidence="2 3">3729k</strain>
    </source>
</reference>
<keyword evidence="3" id="KW-1185">Reference proteome</keyword>
<organism evidence="2 3">
    <name type="scientific">Arenimonas fontis</name>
    <dbReference type="NCBI Taxonomy" id="2608255"/>
    <lineage>
        <taxon>Bacteria</taxon>
        <taxon>Pseudomonadati</taxon>
        <taxon>Pseudomonadota</taxon>
        <taxon>Gammaproteobacteria</taxon>
        <taxon>Lysobacterales</taxon>
        <taxon>Lysobacteraceae</taxon>
        <taxon>Arenimonas</taxon>
    </lineage>
</organism>
<sequence length="229" mass="25190">MHPLDNPVWESLAGRHSPLALGRDGVLRYPAGIAPFLGVREPGLRVDDALHELVAPGEETLLLGPLPQAPAGWRLEPIIELVQMHCPAPLPAQPGPDIVELGDAHQGDIHALVALVYPHYFRSRTTALGRYFGIYLDGRLAAMAGERMGPAGFRELSAICTHPDFLGRGLARRLMAFLSNDLLEGGLTPFLHVSPENRRALELYERNGYRLRARIPFHRLCRPASEQAA</sequence>
<dbReference type="InterPro" id="IPR013653">
    <property type="entry name" value="GCN5-like_dom"/>
</dbReference>
<accession>A0A5B2Z8W4</accession>
<dbReference type="SUPFAM" id="SSF55729">
    <property type="entry name" value="Acyl-CoA N-acyltransferases (Nat)"/>
    <property type="match status" value="1"/>
</dbReference>
<protein>
    <submittedName>
        <fullName evidence="2">GNAT family N-acetyltransferase</fullName>
    </submittedName>
</protein>
<dbReference type="InterPro" id="IPR016181">
    <property type="entry name" value="Acyl_CoA_acyltransferase"/>
</dbReference>
<evidence type="ECO:0000313" key="2">
    <source>
        <dbReference type="EMBL" id="KAA2283963.1"/>
    </source>
</evidence>